<evidence type="ECO:0000313" key="6">
    <source>
        <dbReference type="EMBL" id="RDS58634.1"/>
    </source>
</evidence>
<keyword evidence="4" id="KW-0175">Coiled coil</keyword>
<keyword evidence="3" id="KW-0067">ATP-binding</keyword>
<dbReference type="Gene3D" id="1.10.287.380">
    <property type="entry name" value="Valyl-tRNA synthetase, C-terminal domain"/>
    <property type="match status" value="1"/>
</dbReference>
<evidence type="ECO:0000313" key="7">
    <source>
        <dbReference type="Proteomes" id="UP000254492"/>
    </source>
</evidence>
<sequence>PKLAMTKVITGAEVIVPLEELINLDDEIARLTKELKKYQGEVKLGEGKLGNEKFVNSAPEAVVEAEREKLADWQAKAAVTQQRLAELKTAQA</sequence>
<evidence type="ECO:0000256" key="2">
    <source>
        <dbReference type="ARBA" id="ARBA00022741"/>
    </source>
</evidence>
<dbReference type="GO" id="GO:0004832">
    <property type="term" value="F:valine-tRNA ligase activity"/>
    <property type="evidence" value="ECO:0007669"/>
    <property type="project" value="UniProtKB-EC"/>
</dbReference>
<reference evidence="6 7" key="1">
    <citation type="submission" date="2018-07" db="EMBL/GenBank/DDBJ databases">
        <title>Genome-based reclassification of Weissella jogaejeotgali as Weissella thailandensis.</title>
        <authorList>
            <person name="Chun J."/>
            <person name="Kim B.-Y."/>
            <person name="Kwak M.-J."/>
        </authorList>
    </citation>
    <scope>NUCLEOTIDE SEQUENCE [LARGE SCALE GENOMIC DNA]</scope>
    <source>
        <strain evidence="6 7">KCTC 3751</strain>
    </source>
</reference>
<dbReference type="EC" id="6.1.1.9" evidence="6"/>
<comment type="caution">
    <text evidence="6">The sequence shown here is derived from an EMBL/GenBank/DDBJ whole genome shotgun (WGS) entry which is preliminary data.</text>
</comment>
<evidence type="ECO:0000256" key="4">
    <source>
        <dbReference type="SAM" id="Coils"/>
    </source>
</evidence>
<keyword evidence="6" id="KW-0436">Ligase</keyword>
<gene>
    <name evidence="6" type="primary">valS</name>
    <name evidence="6" type="ORF">DWV05_10135</name>
</gene>
<dbReference type="Pfam" id="PF10458">
    <property type="entry name" value="Val_tRNA-synt_C"/>
    <property type="match status" value="1"/>
</dbReference>
<evidence type="ECO:0000256" key="1">
    <source>
        <dbReference type="ARBA" id="ARBA00022490"/>
    </source>
</evidence>
<keyword evidence="7" id="KW-1185">Reference proteome</keyword>
<protein>
    <submittedName>
        <fullName evidence="6">Valine--tRNA ligase</fullName>
        <ecNumber evidence="6">6.1.1.9</ecNumber>
    </submittedName>
</protein>
<feature type="non-terminal residue" evidence="6">
    <location>
        <position position="1"/>
    </location>
</feature>
<organism evidence="6 7">
    <name type="scientific">Weissella thailandensis</name>
    <dbReference type="NCBI Taxonomy" id="89061"/>
    <lineage>
        <taxon>Bacteria</taxon>
        <taxon>Bacillati</taxon>
        <taxon>Bacillota</taxon>
        <taxon>Bacilli</taxon>
        <taxon>Lactobacillales</taxon>
        <taxon>Lactobacillaceae</taxon>
        <taxon>Weissella</taxon>
    </lineage>
</organism>
<dbReference type="InterPro" id="IPR019499">
    <property type="entry name" value="Val-tRNA_synth_tRNA-bd"/>
</dbReference>
<proteinExistence type="predicted"/>
<feature type="coiled-coil region" evidence="4">
    <location>
        <begin position="21"/>
        <end position="90"/>
    </location>
</feature>
<dbReference type="EMBL" id="QRAY01000047">
    <property type="protein sequence ID" value="RDS58634.1"/>
    <property type="molecule type" value="Genomic_DNA"/>
</dbReference>
<dbReference type="InterPro" id="IPR037118">
    <property type="entry name" value="Val-tRNA_synth_C_sf"/>
</dbReference>
<name>A0ABX9I1S7_9LACO</name>
<dbReference type="Proteomes" id="UP000254492">
    <property type="component" value="Unassembled WGS sequence"/>
</dbReference>
<accession>A0ABX9I1S7</accession>
<evidence type="ECO:0000256" key="3">
    <source>
        <dbReference type="ARBA" id="ARBA00022840"/>
    </source>
</evidence>
<evidence type="ECO:0000259" key="5">
    <source>
        <dbReference type="Pfam" id="PF10458"/>
    </source>
</evidence>
<keyword evidence="1" id="KW-0963">Cytoplasm</keyword>
<feature type="domain" description="Valyl-tRNA synthetase tRNA-binding arm" evidence="5">
    <location>
        <begin position="24"/>
        <end position="88"/>
    </location>
</feature>
<dbReference type="SUPFAM" id="SSF46589">
    <property type="entry name" value="tRNA-binding arm"/>
    <property type="match status" value="1"/>
</dbReference>
<keyword evidence="2" id="KW-0547">Nucleotide-binding</keyword>
<dbReference type="InterPro" id="IPR010978">
    <property type="entry name" value="tRNA-bd_arm"/>
</dbReference>